<proteinExistence type="predicted"/>
<name>A0A8K0W9J9_9HYPO</name>
<dbReference type="Proteomes" id="UP000813427">
    <property type="component" value="Unassembled WGS sequence"/>
</dbReference>
<organism evidence="1 2">
    <name type="scientific">Fusarium tricinctum</name>
    <dbReference type="NCBI Taxonomy" id="61284"/>
    <lineage>
        <taxon>Eukaryota</taxon>
        <taxon>Fungi</taxon>
        <taxon>Dikarya</taxon>
        <taxon>Ascomycota</taxon>
        <taxon>Pezizomycotina</taxon>
        <taxon>Sordariomycetes</taxon>
        <taxon>Hypocreomycetidae</taxon>
        <taxon>Hypocreales</taxon>
        <taxon>Nectriaceae</taxon>
        <taxon>Fusarium</taxon>
        <taxon>Fusarium tricinctum species complex</taxon>
    </lineage>
</organism>
<reference evidence="1" key="1">
    <citation type="journal article" date="2021" name="Nat. Commun.">
        <title>Genetic determinants of endophytism in the Arabidopsis root mycobiome.</title>
        <authorList>
            <person name="Mesny F."/>
            <person name="Miyauchi S."/>
            <person name="Thiergart T."/>
            <person name="Pickel B."/>
            <person name="Atanasova L."/>
            <person name="Karlsson M."/>
            <person name="Huettel B."/>
            <person name="Barry K.W."/>
            <person name="Haridas S."/>
            <person name="Chen C."/>
            <person name="Bauer D."/>
            <person name="Andreopoulos W."/>
            <person name="Pangilinan J."/>
            <person name="LaButti K."/>
            <person name="Riley R."/>
            <person name="Lipzen A."/>
            <person name="Clum A."/>
            <person name="Drula E."/>
            <person name="Henrissat B."/>
            <person name="Kohler A."/>
            <person name="Grigoriev I.V."/>
            <person name="Martin F.M."/>
            <person name="Hacquard S."/>
        </authorList>
    </citation>
    <scope>NUCLEOTIDE SEQUENCE</scope>
    <source>
        <strain evidence="1">MPI-SDFR-AT-0068</strain>
    </source>
</reference>
<keyword evidence="2" id="KW-1185">Reference proteome</keyword>
<evidence type="ECO:0000313" key="1">
    <source>
        <dbReference type="EMBL" id="KAH7241963.1"/>
    </source>
</evidence>
<evidence type="ECO:0000313" key="2">
    <source>
        <dbReference type="Proteomes" id="UP000813427"/>
    </source>
</evidence>
<sequence>MVRRDPVAKLPLVARKNLRDSFENPKQDLEGRLSEILGQPWTIKVDPLALYAYAEEGSWASTSLGDLIVSYVEGAEYQLQYFIERNGDGAKDEINEICSAHVLTIDVDETNTVYYCGAKVSSQGELVILFKAGDLGTNTSNALESNNLTKALNEAPTAVRPMSYMARASIRNDYEPKIKDVQEKLNKILGQDITIVPNFEANFEKLKSKAGTDSNWEDNFGNFPFLYFEALVSQLQYDKFGEDDMLQEALLEVMEKRAVHFRVVDQTKRSYNETVIEDGILYLQAPPAEFGTNINQVANDLMNIL</sequence>
<gene>
    <name evidence="1" type="ORF">BKA59DRAFT_219763</name>
</gene>
<dbReference type="AlphaFoldDB" id="A0A8K0W9J9"/>
<dbReference type="OrthoDB" id="2364174at2759"/>
<accession>A0A8K0W9J9</accession>
<comment type="caution">
    <text evidence="1">The sequence shown here is derived from an EMBL/GenBank/DDBJ whole genome shotgun (WGS) entry which is preliminary data.</text>
</comment>
<dbReference type="EMBL" id="JAGPXF010000005">
    <property type="protein sequence ID" value="KAH7241963.1"/>
    <property type="molecule type" value="Genomic_DNA"/>
</dbReference>
<protein>
    <submittedName>
        <fullName evidence="1">Uncharacterized protein</fullName>
    </submittedName>
</protein>